<accession>A0A8H8A017</accession>
<sequence>MRKRQRIEKSPDSSNRSVELRSVSRQFCLAHGASTMINLVSIVATVWHCAYLGDRMVL</sequence>
<keyword evidence="2" id="KW-1185">Reference proteome</keyword>
<reference evidence="1 2" key="1">
    <citation type="journal article" name="Sci. Rep.">
        <title>Genome-scale phylogenetic analyses confirm Olpidium as the closest living zoosporic fungus to the non-flagellated, terrestrial fungi.</title>
        <authorList>
            <person name="Chang Y."/>
            <person name="Rochon D."/>
            <person name="Sekimoto S."/>
            <person name="Wang Y."/>
            <person name="Chovatia M."/>
            <person name="Sandor L."/>
            <person name="Salamov A."/>
            <person name="Grigoriev I.V."/>
            <person name="Stajich J.E."/>
            <person name="Spatafora J.W."/>
        </authorList>
    </citation>
    <scope>NUCLEOTIDE SEQUENCE [LARGE SCALE GENOMIC DNA]</scope>
    <source>
        <strain evidence="1">S191</strain>
    </source>
</reference>
<dbReference type="Proteomes" id="UP000673691">
    <property type="component" value="Unassembled WGS sequence"/>
</dbReference>
<organism evidence="1 2">
    <name type="scientific">Olpidium bornovanus</name>
    <dbReference type="NCBI Taxonomy" id="278681"/>
    <lineage>
        <taxon>Eukaryota</taxon>
        <taxon>Fungi</taxon>
        <taxon>Fungi incertae sedis</taxon>
        <taxon>Olpidiomycota</taxon>
        <taxon>Olpidiomycotina</taxon>
        <taxon>Olpidiomycetes</taxon>
        <taxon>Olpidiales</taxon>
        <taxon>Olpidiaceae</taxon>
        <taxon>Olpidium</taxon>
    </lineage>
</organism>
<evidence type="ECO:0000313" key="1">
    <source>
        <dbReference type="EMBL" id="KAG5462490.1"/>
    </source>
</evidence>
<gene>
    <name evidence="1" type="ORF">BJ554DRAFT_4915</name>
</gene>
<protein>
    <submittedName>
        <fullName evidence="1">Uncharacterized protein</fullName>
    </submittedName>
</protein>
<comment type="caution">
    <text evidence="1">The sequence shown here is derived from an EMBL/GenBank/DDBJ whole genome shotgun (WGS) entry which is preliminary data.</text>
</comment>
<evidence type="ECO:0000313" key="2">
    <source>
        <dbReference type="Proteomes" id="UP000673691"/>
    </source>
</evidence>
<name>A0A8H8A017_9FUNG</name>
<dbReference type="OrthoDB" id="1641132at2759"/>
<dbReference type="EMBL" id="JAEFCI010002066">
    <property type="protein sequence ID" value="KAG5462490.1"/>
    <property type="molecule type" value="Genomic_DNA"/>
</dbReference>
<dbReference type="AlphaFoldDB" id="A0A8H8A017"/>
<proteinExistence type="predicted"/>